<keyword evidence="7" id="KW-0547">Nucleotide-binding</keyword>
<dbReference type="GO" id="GO:0030955">
    <property type="term" value="F:potassium ion binding"/>
    <property type="evidence" value="ECO:0007669"/>
    <property type="project" value="InterPro"/>
</dbReference>
<dbReference type="EMBL" id="CAEZZX010000019">
    <property type="protein sequence ID" value="CAB4771356.1"/>
    <property type="molecule type" value="Genomic_DNA"/>
</dbReference>
<dbReference type="GO" id="GO:0004743">
    <property type="term" value="F:pyruvate kinase activity"/>
    <property type="evidence" value="ECO:0007669"/>
    <property type="project" value="UniProtKB-EC"/>
</dbReference>
<keyword evidence="11" id="KW-0630">Potassium</keyword>
<dbReference type="GO" id="GO:0016301">
    <property type="term" value="F:kinase activity"/>
    <property type="evidence" value="ECO:0007669"/>
    <property type="project" value="UniProtKB-KW"/>
</dbReference>
<feature type="domain" description="Pyruvate kinase C-terminal" evidence="15">
    <location>
        <begin position="352"/>
        <end position="465"/>
    </location>
</feature>
<evidence type="ECO:0000256" key="13">
    <source>
        <dbReference type="ARBA" id="ARBA00023317"/>
    </source>
</evidence>
<dbReference type="AlphaFoldDB" id="A0A6J6VIB9"/>
<evidence type="ECO:0000259" key="15">
    <source>
        <dbReference type="Pfam" id="PF02887"/>
    </source>
</evidence>
<dbReference type="FunFam" id="2.40.33.10:FF:000001">
    <property type="entry name" value="Pyruvate kinase"/>
    <property type="match status" value="1"/>
</dbReference>
<gene>
    <name evidence="16" type="ORF">UFOPK2938_00178</name>
</gene>
<dbReference type="Gene3D" id="3.20.20.60">
    <property type="entry name" value="Phosphoenolpyruvate-binding domains"/>
    <property type="match status" value="1"/>
</dbReference>
<dbReference type="InterPro" id="IPR015813">
    <property type="entry name" value="Pyrv/PenolPyrv_kinase-like_dom"/>
</dbReference>
<evidence type="ECO:0000256" key="1">
    <source>
        <dbReference type="ARBA" id="ARBA00001946"/>
    </source>
</evidence>
<comment type="cofactor">
    <cofactor evidence="1">
        <name>Mg(2+)</name>
        <dbReference type="ChEBI" id="CHEBI:18420"/>
    </cofactor>
</comment>
<dbReference type="SUPFAM" id="SSF51621">
    <property type="entry name" value="Phosphoenolpyruvate/pyruvate domain"/>
    <property type="match status" value="1"/>
</dbReference>
<evidence type="ECO:0000256" key="12">
    <source>
        <dbReference type="ARBA" id="ARBA00023152"/>
    </source>
</evidence>
<dbReference type="InterPro" id="IPR015793">
    <property type="entry name" value="Pyrv_Knase_brl"/>
</dbReference>
<evidence type="ECO:0000256" key="5">
    <source>
        <dbReference type="ARBA" id="ARBA00022679"/>
    </source>
</evidence>
<comment type="pathway">
    <text evidence="2">Carbohydrate degradation; glycolysis; pyruvate from D-glyceraldehyde 3-phosphate: step 5/5.</text>
</comment>
<keyword evidence="6" id="KW-0479">Metal-binding</keyword>
<keyword evidence="5" id="KW-0808">Transferase</keyword>
<dbReference type="SUPFAM" id="SSF52935">
    <property type="entry name" value="PK C-terminal domain-like"/>
    <property type="match status" value="1"/>
</dbReference>
<dbReference type="Gene3D" id="3.40.1380.20">
    <property type="entry name" value="Pyruvate kinase, C-terminal domain"/>
    <property type="match status" value="1"/>
</dbReference>
<dbReference type="InterPro" id="IPR011037">
    <property type="entry name" value="Pyrv_Knase-like_insert_dom_sf"/>
</dbReference>
<keyword evidence="12" id="KW-0324">Glycolysis</keyword>
<evidence type="ECO:0000313" key="16">
    <source>
        <dbReference type="EMBL" id="CAB4771356.1"/>
    </source>
</evidence>
<evidence type="ECO:0000259" key="14">
    <source>
        <dbReference type="Pfam" id="PF00224"/>
    </source>
</evidence>
<dbReference type="NCBIfam" id="TIGR01064">
    <property type="entry name" value="pyruv_kin"/>
    <property type="match status" value="1"/>
</dbReference>
<accession>A0A6J6VIB9</accession>
<dbReference type="InterPro" id="IPR015795">
    <property type="entry name" value="Pyrv_Knase_C"/>
</dbReference>
<reference evidence="16" key="1">
    <citation type="submission" date="2020-05" db="EMBL/GenBank/DDBJ databases">
        <authorList>
            <person name="Chiriac C."/>
            <person name="Salcher M."/>
            <person name="Ghai R."/>
            <person name="Kavagutti S V."/>
        </authorList>
    </citation>
    <scope>NUCLEOTIDE SEQUENCE</scope>
</reference>
<keyword evidence="8" id="KW-0418">Kinase</keyword>
<dbReference type="InterPro" id="IPR001697">
    <property type="entry name" value="Pyr_Knase"/>
</dbReference>
<sequence length="480" mass="50936">MRRAKIVCTIGPATASPEKILELVEAGMDVARLNMSHGDQATHAAVIERIRDAAAKTGRSVGILVDLQGPKIRLGTFADGSVLLREGDTFVITTDDVVGTRDIASTTYSGLAGDVHAGDLILIDDGRVCLRAISVEGSMVRTMVLEGGRISDHKGINLPGVPVSVPAMSEKDHDDLRWALKAGIDWVALSFVRNADDFDVVQAVMTEVGISVPVIAKIEKPQAVDALEEIVDRFDAIMVARGDLGVELPLEMVPLVQKRAIVLAREAAKPVIVATQMLESMVSMSRPTRAEASDVANAVLDGTDALMLSGETSIGAHPIASVETMARIISAVESEALAQMDTVNTEPRNKGEAIASAATSVGAAINAEALVAFTQTGTSAHLVARYRSPIPIYAFTPVEEVRNRLTLVWGVETFLVPPVVHTDQMVRQVDAALLDMGRVEQETSVVIVAGSPPGIPGSTNAMRVHVMGHAVSEQALAYRE</sequence>
<evidence type="ECO:0000256" key="2">
    <source>
        <dbReference type="ARBA" id="ARBA00004997"/>
    </source>
</evidence>
<dbReference type="PANTHER" id="PTHR11817">
    <property type="entry name" value="PYRUVATE KINASE"/>
    <property type="match status" value="1"/>
</dbReference>
<dbReference type="NCBIfam" id="NF004491">
    <property type="entry name" value="PRK05826.1"/>
    <property type="match status" value="1"/>
</dbReference>
<keyword evidence="9" id="KW-0067">ATP-binding</keyword>
<dbReference type="Pfam" id="PF02887">
    <property type="entry name" value="PK_C"/>
    <property type="match status" value="1"/>
</dbReference>
<evidence type="ECO:0000256" key="6">
    <source>
        <dbReference type="ARBA" id="ARBA00022723"/>
    </source>
</evidence>
<dbReference type="GO" id="GO:0005524">
    <property type="term" value="F:ATP binding"/>
    <property type="evidence" value="ECO:0007669"/>
    <property type="project" value="UniProtKB-KW"/>
</dbReference>
<evidence type="ECO:0000256" key="3">
    <source>
        <dbReference type="ARBA" id="ARBA00008663"/>
    </source>
</evidence>
<name>A0A6J6VIB9_9ZZZZ</name>
<dbReference type="UniPathway" id="UPA00109">
    <property type="reaction ID" value="UER00188"/>
</dbReference>
<dbReference type="GO" id="GO:0000287">
    <property type="term" value="F:magnesium ion binding"/>
    <property type="evidence" value="ECO:0007669"/>
    <property type="project" value="InterPro"/>
</dbReference>
<keyword evidence="10" id="KW-0460">Magnesium</keyword>
<dbReference type="PROSITE" id="PS00110">
    <property type="entry name" value="PYRUVATE_KINASE"/>
    <property type="match status" value="1"/>
</dbReference>
<evidence type="ECO:0000256" key="9">
    <source>
        <dbReference type="ARBA" id="ARBA00022840"/>
    </source>
</evidence>
<evidence type="ECO:0000256" key="7">
    <source>
        <dbReference type="ARBA" id="ARBA00022741"/>
    </source>
</evidence>
<organism evidence="16">
    <name type="scientific">freshwater metagenome</name>
    <dbReference type="NCBI Taxonomy" id="449393"/>
    <lineage>
        <taxon>unclassified sequences</taxon>
        <taxon>metagenomes</taxon>
        <taxon>ecological metagenomes</taxon>
    </lineage>
</organism>
<dbReference type="FunFam" id="3.40.1380.20:FF:000009">
    <property type="entry name" value="Pyruvate kinase"/>
    <property type="match status" value="1"/>
</dbReference>
<dbReference type="EC" id="2.7.1.40" evidence="4"/>
<feature type="domain" description="Pyruvate kinase barrel" evidence="14">
    <location>
        <begin position="1"/>
        <end position="322"/>
    </location>
</feature>
<dbReference type="InterPro" id="IPR015806">
    <property type="entry name" value="Pyrv_Knase_insert_dom_sf"/>
</dbReference>
<protein>
    <recommendedName>
        <fullName evidence="4">pyruvate kinase</fullName>
        <ecNumber evidence="4">2.7.1.40</ecNumber>
    </recommendedName>
</protein>
<evidence type="ECO:0000256" key="4">
    <source>
        <dbReference type="ARBA" id="ARBA00012142"/>
    </source>
</evidence>
<evidence type="ECO:0000256" key="10">
    <source>
        <dbReference type="ARBA" id="ARBA00022842"/>
    </source>
</evidence>
<dbReference type="NCBIfam" id="NF004978">
    <property type="entry name" value="PRK06354.1"/>
    <property type="match status" value="1"/>
</dbReference>
<dbReference type="Pfam" id="PF00224">
    <property type="entry name" value="PK"/>
    <property type="match status" value="1"/>
</dbReference>
<dbReference type="SUPFAM" id="SSF50800">
    <property type="entry name" value="PK beta-barrel domain-like"/>
    <property type="match status" value="1"/>
</dbReference>
<keyword evidence="13" id="KW-0670">Pyruvate</keyword>
<evidence type="ECO:0000256" key="11">
    <source>
        <dbReference type="ARBA" id="ARBA00022958"/>
    </source>
</evidence>
<dbReference type="Gene3D" id="2.40.33.10">
    <property type="entry name" value="PK beta-barrel domain-like"/>
    <property type="match status" value="1"/>
</dbReference>
<comment type="similarity">
    <text evidence="3">Belongs to the pyruvate kinase family.</text>
</comment>
<dbReference type="InterPro" id="IPR018209">
    <property type="entry name" value="Pyrv_Knase_AS"/>
</dbReference>
<dbReference type="InterPro" id="IPR036918">
    <property type="entry name" value="Pyrv_Knase_C_sf"/>
</dbReference>
<proteinExistence type="inferred from homology"/>
<dbReference type="NCBIfam" id="NF004886">
    <property type="entry name" value="PRK06247.1"/>
    <property type="match status" value="1"/>
</dbReference>
<evidence type="ECO:0000256" key="8">
    <source>
        <dbReference type="ARBA" id="ARBA00022777"/>
    </source>
</evidence>
<dbReference type="PRINTS" id="PR01050">
    <property type="entry name" value="PYRUVTKNASE"/>
</dbReference>
<dbReference type="InterPro" id="IPR040442">
    <property type="entry name" value="Pyrv_kinase-like_dom_sf"/>
</dbReference>